<keyword evidence="1" id="KW-0732">Signal</keyword>
<evidence type="ECO:0000256" key="1">
    <source>
        <dbReference type="HAMAP-Rule" id="MF_02066"/>
    </source>
</evidence>
<comment type="subcellular location">
    <subcellularLocation>
        <location evidence="1">Periplasm</location>
    </subcellularLocation>
</comment>
<evidence type="ECO:0000313" key="6">
    <source>
        <dbReference type="Proteomes" id="UP000294575"/>
    </source>
</evidence>
<dbReference type="SUPFAM" id="SSF48452">
    <property type="entry name" value="TPR-like"/>
    <property type="match status" value="1"/>
</dbReference>
<keyword evidence="6" id="KW-1185">Reference proteome</keyword>
<dbReference type="EMBL" id="SNYK01000003">
    <property type="protein sequence ID" value="TDQ39047.1"/>
    <property type="molecule type" value="Genomic_DNA"/>
</dbReference>
<feature type="domain" description="YbgF trimerisation" evidence="4">
    <location>
        <begin position="2"/>
        <end position="50"/>
    </location>
</feature>
<comment type="caution">
    <text evidence="5">The sequence shown here is derived from an EMBL/GenBank/DDBJ whole genome shotgun (WGS) entry which is preliminary data.</text>
</comment>
<dbReference type="Pfam" id="PF13432">
    <property type="entry name" value="TPR_16"/>
    <property type="match status" value="1"/>
</dbReference>
<dbReference type="GO" id="GO:0070206">
    <property type="term" value="P:protein trimerization"/>
    <property type="evidence" value="ECO:0007669"/>
    <property type="project" value="InterPro"/>
</dbReference>
<dbReference type="NCBIfam" id="TIGR02795">
    <property type="entry name" value="tol_pal_ybgF"/>
    <property type="match status" value="1"/>
</dbReference>
<dbReference type="Gene3D" id="1.25.40.10">
    <property type="entry name" value="Tetratricopeptide repeat domain"/>
    <property type="match status" value="1"/>
</dbReference>
<keyword evidence="1" id="KW-0132">Cell division</keyword>
<dbReference type="GO" id="GO:0043093">
    <property type="term" value="P:FtsZ-dependent cytokinesis"/>
    <property type="evidence" value="ECO:0007669"/>
    <property type="project" value="UniProtKB-UniRule"/>
</dbReference>
<dbReference type="AlphaFoldDB" id="A0A4V3D581"/>
<keyword evidence="2" id="KW-0802">TPR repeat</keyword>
<dbReference type="InterPro" id="IPR014162">
    <property type="entry name" value="CpoB_C"/>
</dbReference>
<keyword evidence="1" id="KW-0175">Coiled coil</keyword>
<proteinExistence type="inferred from homology"/>
<comment type="function">
    <text evidence="1">Mediates coordination of peptidoglycan synthesis and outer membrane constriction during cell division.</text>
</comment>
<dbReference type="Gene3D" id="1.20.5.110">
    <property type="match status" value="1"/>
</dbReference>
<dbReference type="InterPro" id="IPR034706">
    <property type="entry name" value="CpoB"/>
</dbReference>
<gene>
    <name evidence="1" type="primary">cpoB</name>
    <name evidence="5" type="ORF">DFQ45_103217</name>
</gene>
<dbReference type="PROSITE" id="PS50005">
    <property type="entry name" value="TPR"/>
    <property type="match status" value="1"/>
</dbReference>
<keyword evidence="1" id="KW-0131">Cell cycle</keyword>
<evidence type="ECO:0000313" key="5">
    <source>
        <dbReference type="EMBL" id="TDQ39047.1"/>
    </source>
</evidence>
<evidence type="ECO:0000256" key="2">
    <source>
        <dbReference type="PROSITE-ProRule" id="PRU00339"/>
    </source>
</evidence>
<dbReference type="InterPro" id="IPR011990">
    <property type="entry name" value="TPR-like_helical_dom_sf"/>
</dbReference>
<dbReference type="Proteomes" id="UP000294575">
    <property type="component" value="Unassembled WGS sequence"/>
</dbReference>
<name>A0A4V3D581_9GAMM</name>
<protein>
    <recommendedName>
        <fullName evidence="1">Cell division coordinator CpoB</fullName>
    </recommendedName>
</protein>
<feature type="repeat" description="TPR" evidence="2">
    <location>
        <begin position="154"/>
        <end position="187"/>
    </location>
</feature>
<accession>A0A4V3D581</accession>
<dbReference type="InterPro" id="IPR032519">
    <property type="entry name" value="YbgF_tri"/>
</dbReference>
<dbReference type="HAMAP" id="MF_02066">
    <property type="entry name" value="CpoB"/>
    <property type="match status" value="1"/>
</dbReference>
<dbReference type="Pfam" id="PF13174">
    <property type="entry name" value="TPR_6"/>
    <property type="match status" value="1"/>
</dbReference>
<organism evidence="5 6">
    <name type="scientific">Thiopseudomonas denitrificans</name>
    <dbReference type="NCBI Taxonomy" id="1501432"/>
    <lineage>
        <taxon>Bacteria</taxon>
        <taxon>Pseudomonadati</taxon>
        <taxon>Pseudomonadota</taxon>
        <taxon>Gammaproteobacteria</taxon>
        <taxon>Pseudomonadales</taxon>
        <taxon>Pseudomonadaceae</taxon>
        <taxon>Thiopseudomonas</taxon>
    </lineage>
</organism>
<feature type="coiled-coil region" evidence="1">
    <location>
        <begin position="3"/>
        <end position="30"/>
    </location>
</feature>
<feature type="compositionally biased region" description="Low complexity" evidence="3">
    <location>
        <begin position="47"/>
        <end position="60"/>
    </location>
</feature>
<evidence type="ECO:0000256" key="3">
    <source>
        <dbReference type="SAM" id="MobiDB-lite"/>
    </source>
</evidence>
<dbReference type="Pfam" id="PF16331">
    <property type="entry name" value="TolA_bind_tri"/>
    <property type="match status" value="1"/>
</dbReference>
<comment type="similarity">
    <text evidence="1">Belongs to the CpoB family.</text>
</comment>
<feature type="region of interest" description="Disordered" evidence="3">
    <location>
        <begin position="38"/>
        <end position="78"/>
    </location>
</feature>
<sequence>MQLQQMQQEIAALRGMVEEQQNRINRLEEDSKDRFQALDSRISQGNGSAADTAAAGSGLSPDENGAQQQPATAAGDPAKEQQFYEAAYSLIQARDFDRAQQAFTAFLGRYPQGKYAANAHYWLGEIGLVKNDLQAAGKAFATVIEDWPQHAKVPDSTYKLAVVEQRLGRYERAEALYRQVISQFPDSSAANLARQDLQRIQ</sequence>
<dbReference type="InterPro" id="IPR019734">
    <property type="entry name" value="TPR_rpt"/>
</dbReference>
<evidence type="ECO:0000259" key="4">
    <source>
        <dbReference type="Pfam" id="PF16331"/>
    </source>
</evidence>
<dbReference type="GO" id="GO:0030288">
    <property type="term" value="C:outer membrane-bounded periplasmic space"/>
    <property type="evidence" value="ECO:0007669"/>
    <property type="project" value="UniProtKB-UniRule"/>
</dbReference>
<keyword evidence="1" id="KW-0574">Periplasm</keyword>
<reference evidence="5 6" key="1">
    <citation type="submission" date="2019-03" db="EMBL/GenBank/DDBJ databases">
        <title>Genomic Encyclopedia of Type Strains, Phase IV (KMG-IV): sequencing the most valuable type-strain genomes for metagenomic binning, comparative biology and taxonomic classification.</title>
        <authorList>
            <person name="Goeker M."/>
        </authorList>
    </citation>
    <scope>NUCLEOTIDE SEQUENCE [LARGE SCALE GENOMIC DNA]</scope>
    <source>
        <strain evidence="5 6">DSM 28679</strain>
    </source>
</reference>